<keyword evidence="2" id="KW-0238">DNA-binding</keyword>
<dbReference type="PROSITE" id="PS51294">
    <property type="entry name" value="HTH_MYB"/>
    <property type="match status" value="1"/>
</dbReference>
<name>A0A2Z6PW01_TRISU</name>
<reference evidence="7" key="1">
    <citation type="journal article" date="2017" name="Front. Plant Sci.">
        <title>Climate Clever Clovers: New Paradigm to Reduce the Environmental Footprint of Ruminants by Breeding Low Methanogenic Forages Utilizing Haplotype Variation.</title>
        <authorList>
            <person name="Kaur P."/>
            <person name="Appels R."/>
            <person name="Bayer P.E."/>
            <person name="Keeble-Gagnere G."/>
            <person name="Wang J."/>
            <person name="Hirakawa H."/>
            <person name="Shirasawa K."/>
            <person name="Vercoe P."/>
            <person name="Stefanova K."/>
            <person name="Durmic Z."/>
            <person name="Nichols P."/>
            <person name="Revell C."/>
            <person name="Isobe S.N."/>
            <person name="Edwards D."/>
            <person name="Erskine W."/>
        </authorList>
    </citation>
    <scope>NUCLEOTIDE SEQUENCE [LARGE SCALE GENOMIC DNA]</scope>
    <source>
        <strain evidence="7">cv. Daliak</strain>
    </source>
</reference>
<comment type="subcellular location">
    <subcellularLocation>
        <location evidence="1">Nucleus</location>
    </subcellularLocation>
</comment>
<sequence>MSRMPGLKTGAWTPEEDKMLIAYVTRHGHGNWHSLPSRAGNKHRFSHRDVNIVRMSDHRNIDP</sequence>
<dbReference type="CDD" id="cd00167">
    <property type="entry name" value="SANT"/>
    <property type="match status" value="1"/>
</dbReference>
<keyword evidence="3" id="KW-0539">Nucleus</keyword>
<dbReference type="AlphaFoldDB" id="A0A2Z6PW01"/>
<evidence type="ECO:0000256" key="3">
    <source>
        <dbReference type="ARBA" id="ARBA00023242"/>
    </source>
</evidence>
<evidence type="ECO:0000259" key="4">
    <source>
        <dbReference type="PROSITE" id="PS50090"/>
    </source>
</evidence>
<dbReference type="Pfam" id="PF00249">
    <property type="entry name" value="Myb_DNA-binding"/>
    <property type="match status" value="1"/>
</dbReference>
<gene>
    <name evidence="6" type="ORF">TSUD_241560</name>
</gene>
<protein>
    <submittedName>
        <fullName evidence="6">Uncharacterized protein</fullName>
    </submittedName>
</protein>
<evidence type="ECO:0000313" key="6">
    <source>
        <dbReference type="EMBL" id="GAU51497.1"/>
    </source>
</evidence>
<accession>A0A2Z6PW01</accession>
<evidence type="ECO:0000256" key="2">
    <source>
        <dbReference type="ARBA" id="ARBA00023125"/>
    </source>
</evidence>
<dbReference type="Gene3D" id="1.10.10.60">
    <property type="entry name" value="Homeodomain-like"/>
    <property type="match status" value="1"/>
</dbReference>
<dbReference type="PROSITE" id="PS50090">
    <property type="entry name" value="MYB_LIKE"/>
    <property type="match status" value="1"/>
</dbReference>
<evidence type="ECO:0000256" key="1">
    <source>
        <dbReference type="ARBA" id="ARBA00004123"/>
    </source>
</evidence>
<organism evidence="6 7">
    <name type="scientific">Trifolium subterraneum</name>
    <name type="common">Subterranean clover</name>
    <dbReference type="NCBI Taxonomy" id="3900"/>
    <lineage>
        <taxon>Eukaryota</taxon>
        <taxon>Viridiplantae</taxon>
        <taxon>Streptophyta</taxon>
        <taxon>Embryophyta</taxon>
        <taxon>Tracheophyta</taxon>
        <taxon>Spermatophyta</taxon>
        <taxon>Magnoliopsida</taxon>
        <taxon>eudicotyledons</taxon>
        <taxon>Gunneridae</taxon>
        <taxon>Pentapetalae</taxon>
        <taxon>rosids</taxon>
        <taxon>fabids</taxon>
        <taxon>Fabales</taxon>
        <taxon>Fabaceae</taxon>
        <taxon>Papilionoideae</taxon>
        <taxon>50 kb inversion clade</taxon>
        <taxon>NPAAA clade</taxon>
        <taxon>Hologalegina</taxon>
        <taxon>IRL clade</taxon>
        <taxon>Trifolieae</taxon>
        <taxon>Trifolium</taxon>
    </lineage>
</organism>
<dbReference type="SUPFAM" id="SSF46689">
    <property type="entry name" value="Homeodomain-like"/>
    <property type="match status" value="1"/>
</dbReference>
<dbReference type="OrthoDB" id="2143914at2759"/>
<dbReference type="Proteomes" id="UP000242715">
    <property type="component" value="Unassembled WGS sequence"/>
</dbReference>
<dbReference type="InterPro" id="IPR009057">
    <property type="entry name" value="Homeodomain-like_sf"/>
</dbReference>
<dbReference type="PANTHER" id="PTHR10641:SF1305">
    <property type="entry name" value="MYB TRANSCRIPTION FACTOR"/>
    <property type="match status" value="1"/>
</dbReference>
<proteinExistence type="predicted"/>
<dbReference type="PANTHER" id="PTHR10641">
    <property type="entry name" value="MYB FAMILY TRANSCRIPTION FACTOR"/>
    <property type="match status" value="1"/>
</dbReference>
<evidence type="ECO:0000259" key="5">
    <source>
        <dbReference type="PROSITE" id="PS51294"/>
    </source>
</evidence>
<evidence type="ECO:0000313" key="7">
    <source>
        <dbReference type="Proteomes" id="UP000242715"/>
    </source>
</evidence>
<keyword evidence="7" id="KW-1185">Reference proteome</keyword>
<feature type="domain" description="HTH myb-type" evidence="5">
    <location>
        <begin position="4"/>
        <end position="42"/>
    </location>
</feature>
<dbReference type="GO" id="GO:0003677">
    <property type="term" value="F:DNA binding"/>
    <property type="evidence" value="ECO:0007669"/>
    <property type="project" value="UniProtKB-KW"/>
</dbReference>
<dbReference type="InterPro" id="IPR001005">
    <property type="entry name" value="SANT/Myb"/>
</dbReference>
<dbReference type="InterPro" id="IPR015495">
    <property type="entry name" value="Myb_TF_plants"/>
</dbReference>
<dbReference type="InterPro" id="IPR017930">
    <property type="entry name" value="Myb_dom"/>
</dbReference>
<dbReference type="GO" id="GO:0005634">
    <property type="term" value="C:nucleus"/>
    <property type="evidence" value="ECO:0007669"/>
    <property type="project" value="UniProtKB-SubCell"/>
</dbReference>
<dbReference type="EMBL" id="DF975181">
    <property type="protein sequence ID" value="GAU51497.1"/>
    <property type="molecule type" value="Genomic_DNA"/>
</dbReference>
<feature type="domain" description="Myb-like" evidence="4">
    <location>
        <begin position="4"/>
        <end position="42"/>
    </location>
</feature>